<evidence type="ECO:0000313" key="3">
    <source>
        <dbReference type="Proteomes" id="UP000075346"/>
    </source>
</evidence>
<keyword evidence="1" id="KW-0812">Transmembrane</keyword>
<feature type="transmembrane region" description="Helical" evidence="1">
    <location>
        <begin position="7"/>
        <end position="28"/>
    </location>
</feature>
<name>A0A151KT24_9VIBR</name>
<accession>A0A151KT24</accession>
<organism evidence="2 3">
    <name type="scientific">Vibrio cidicii</name>
    <dbReference type="NCBI Taxonomy" id="1763883"/>
    <lineage>
        <taxon>Bacteria</taxon>
        <taxon>Pseudomonadati</taxon>
        <taxon>Pseudomonadota</taxon>
        <taxon>Gammaproteobacteria</taxon>
        <taxon>Vibrionales</taxon>
        <taxon>Vibrionaceae</taxon>
        <taxon>Vibrio</taxon>
    </lineage>
</organism>
<protein>
    <recommendedName>
        <fullName evidence="4">Type IV pilin</fullName>
    </recommendedName>
</protein>
<dbReference type="Pfam" id="PF07963">
    <property type="entry name" value="N_methyl"/>
    <property type="match status" value="1"/>
</dbReference>
<reference evidence="3" key="1">
    <citation type="submission" date="2015-12" db="EMBL/GenBank/DDBJ databases">
        <authorList>
            <person name="Shamseldin A."/>
            <person name="Moawad H."/>
            <person name="Abd El-Rahim W.M."/>
            <person name="Sadowsky M.J."/>
        </authorList>
    </citation>
    <scope>NUCLEOTIDE SEQUENCE [LARGE SCALE GENOMIC DNA]</scope>
    <source>
        <strain evidence="3">2538-88</strain>
    </source>
</reference>
<keyword evidence="1" id="KW-1133">Transmembrane helix</keyword>
<evidence type="ECO:0000313" key="2">
    <source>
        <dbReference type="EMBL" id="KYN81086.1"/>
    </source>
</evidence>
<dbReference type="NCBIfam" id="TIGR02532">
    <property type="entry name" value="IV_pilin_GFxxxE"/>
    <property type="match status" value="1"/>
</dbReference>
<dbReference type="Proteomes" id="UP000075346">
    <property type="component" value="Unassembled WGS sequence"/>
</dbReference>
<comment type="caution">
    <text evidence="2">The sequence shown here is derived from an EMBL/GenBank/DDBJ whole genome shotgun (WGS) entry which is preliminary data.</text>
</comment>
<evidence type="ECO:0008006" key="4">
    <source>
        <dbReference type="Google" id="ProtNLM"/>
    </source>
</evidence>
<sequence>MTSKQKGFTLIEVMISFLLIAFGVLGLAKLQAYMEQKAEFAASSLSALHKAEAKLESFRTRSLNGASSGAGTIKFVDIVDGADIANGLTWSVTSPSSALSTSVKSIKVVAKWSDRTKIEHSIELETMISKYSEFDTH</sequence>
<evidence type="ECO:0000256" key="1">
    <source>
        <dbReference type="SAM" id="Phobius"/>
    </source>
</evidence>
<dbReference type="PROSITE" id="PS00409">
    <property type="entry name" value="PROKAR_NTER_METHYL"/>
    <property type="match status" value="1"/>
</dbReference>
<dbReference type="RefSeq" id="WP_061898220.1">
    <property type="nucleotide sequence ID" value="NZ_LOBR01000116.1"/>
</dbReference>
<gene>
    <name evidence="2" type="ORF">ATY37_07790</name>
</gene>
<proteinExistence type="predicted"/>
<dbReference type="InterPro" id="IPR012902">
    <property type="entry name" value="N_methyl_site"/>
</dbReference>
<keyword evidence="1" id="KW-0472">Membrane</keyword>
<dbReference type="EMBL" id="LOBR01000116">
    <property type="protein sequence ID" value="KYN81086.1"/>
    <property type="molecule type" value="Genomic_DNA"/>
</dbReference>
<dbReference type="AlphaFoldDB" id="A0A151KT24"/>